<dbReference type="RefSeq" id="WP_282877248.1">
    <property type="nucleotide sequence ID" value="NZ_CP133164.1"/>
</dbReference>
<proteinExistence type="predicted"/>
<organism evidence="1 2">
    <name type="scientific">Pseudomonas piscis</name>
    <dbReference type="NCBI Taxonomy" id="2614538"/>
    <lineage>
        <taxon>Bacteria</taxon>
        <taxon>Pseudomonadati</taxon>
        <taxon>Pseudomonadota</taxon>
        <taxon>Gammaproteobacteria</taxon>
        <taxon>Pseudomonadales</taxon>
        <taxon>Pseudomonadaceae</taxon>
        <taxon>Pseudomonas</taxon>
    </lineage>
</organism>
<dbReference type="EMBL" id="CP133164">
    <property type="protein sequence ID" value="WMN16621.1"/>
    <property type="molecule type" value="Genomic_DNA"/>
</dbReference>
<protein>
    <submittedName>
        <fullName evidence="1">Transcriptional regulator</fullName>
    </submittedName>
</protein>
<accession>A0ABY9NDP1</accession>
<reference evidence="1 2" key="1">
    <citation type="journal article" date="2023" name="Access Microbiol">
        <title>The genome of a steinernematid-associated Pseudomonas piscis bacterium encodes the biosynthesis of insect toxins.</title>
        <authorList>
            <person name="Awori R.M."/>
            <person name="Hendre P."/>
            <person name="Amugune N.O."/>
        </authorList>
    </citation>
    <scope>NUCLEOTIDE SEQUENCE [LARGE SCALE GENOMIC DNA]</scope>
    <source>
        <strain evidence="1 2">75</strain>
    </source>
</reference>
<evidence type="ECO:0000313" key="2">
    <source>
        <dbReference type="Proteomes" id="UP001237292"/>
    </source>
</evidence>
<sequence>MKDRPHDEAMADRFHADPDYAAELLSEVRRVGDSAELVILLRQMAKAFGQDEGWSLADAERNFSTI</sequence>
<name>A0ABY9NDP1_9PSED</name>
<gene>
    <name evidence="1" type="ORF">QL104_25215</name>
</gene>
<dbReference type="Proteomes" id="UP001237292">
    <property type="component" value="Chromosome"/>
</dbReference>
<evidence type="ECO:0000313" key="1">
    <source>
        <dbReference type="EMBL" id="WMN16621.1"/>
    </source>
</evidence>
<keyword evidence="2" id="KW-1185">Reference proteome</keyword>